<name>A0AAN0VF71_9PROT</name>
<evidence type="ECO:0000313" key="2">
    <source>
        <dbReference type="Proteomes" id="UP000019438"/>
    </source>
</evidence>
<sequence length="54" mass="6214">MCRQSVMIRMPPFVREGCVGINHSVQQKQAWHRDRWGTMTGGHECGSLCFLTSY</sequence>
<dbReference type="KEGG" id="gbc:GbCGDNIH3_7180"/>
<gene>
    <name evidence="1" type="ORF">GbCGDNIH3_7180</name>
</gene>
<reference evidence="2" key="1">
    <citation type="submission" date="2012-06" db="EMBL/GenBank/DDBJ databases">
        <title>Genome analysis of multiple Granulibacter bethesdensis isolates demonstrates substantial genome diversity.</title>
        <authorList>
            <person name="Greenberg D.E."/>
            <person name="Porcella S.F."/>
            <person name="Zarember K."/>
            <person name="Zelazny A.M."/>
            <person name="Bruno D."/>
            <person name="Martens C."/>
            <person name="Barbian K.D."/>
            <person name="Jaske E."/>
            <person name="Holland S.M."/>
        </authorList>
    </citation>
    <scope>NUCLEOTIDE SEQUENCE [LARGE SCALE GENOMIC DNA]</scope>
    <source>
        <strain evidence="2">CGDNIH3</strain>
    </source>
</reference>
<proteinExistence type="predicted"/>
<dbReference type="Proteomes" id="UP000019438">
    <property type="component" value="Chromosome"/>
</dbReference>
<organism evidence="1 2">
    <name type="scientific">Granulibacter bethesdensis</name>
    <dbReference type="NCBI Taxonomy" id="364410"/>
    <lineage>
        <taxon>Bacteria</taxon>
        <taxon>Pseudomonadati</taxon>
        <taxon>Pseudomonadota</taxon>
        <taxon>Alphaproteobacteria</taxon>
        <taxon>Acetobacterales</taxon>
        <taxon>Acetobacteraceae</taxon>
        <taxon>Granulibacter</taxon>
    </lineage>
</organism>
<dbReference type="EMBL" id="CP003181">
    <property type="protein sequence ID" value="AHJ62238.1"/>
    <property type="molecule type" value="Genomic_DNA"/>
</dbReference>
<evidence type="ECO:0000313" key="1">
    <source>
        <dbReference type="EMBL" id="AHJ62238.1"/>
    </source>
</evidence>
<accession>A0AAN0VF71</accession>
<protein>
    <submittedName>
        <fullName evidence="1">Uncharacterized protein</fullName>
    </submittedName>
</protein>
<dbReference type="AlphaFoldDB" id="A0AAN0VF71"/>